<name>A0A329CL11_9BURK</name>
<dbReference type="AlphaFoldDB" id="A0A329CL11"/>
<dbReference type="OrthoDB" id="547680at2"/>
<reference evidence="1 2" key="1">
    <citation type="submission" date="2018-06" db="EMBL/GenBank/DDBJ databases">
        <title>Genomic Encyclopedia of Type Strains, Phase III (KMG-III): the genomes of soil and plant-associated and newly described type strains.</title>
        <authorList>
            <person name="Whitman W."/>
        </authorList>
    </citation>
    <scope>NUCLEOTIDE SEQUENCE [LARGE SCALE GENOMIC DNA]</scope>
    <source>
        <strain evidence="1 2">LMG 23644</strain>
    </source>
</reference>
<evidence type="ECO:0008006" key="3">
    <source>
        <dbReference type="Google" id="ProtNLM"/>
    </source>
</evidence>
<accession>A0A329CL11</accession>
<organism evidence="1 2">
    <name type="scientific">Paraburkholderia bryophila</name>
    <dbReference type="NCBI Taxonomy" id="420952"/>
    <lineage>
        <taxon>Bacteria</taxon>
        <taxon>Pseudomonadati</taxon>
        <taxon>Pseudomonadota</taxon>
        <taxon>Betaproteobacteria</taxon>
        <taxon>Burkholderiales</taxon>
        <taxon>Burkholderiaceae</taxon>
        <taxon>Paraburkholderia</taxon>
    </lineage>
</organism>
<sequence length="335" mass="37096">MVVPEFVDAIHRYGMGASLKLLVALSVIAAVLFGSAFGATVAPASSPAARPANVTNVTNVTHVRILRIPGDTVREGRWAFLITALDHTVPAYGPYVIDSYSAAMSARREIDEVIAGRLINVLASEPGHHELDAATIPIPIPIDRGLLGYRVALINEGQQAKFNAVHDLAGLRTLTVGQGQDWGDVPVYRLAGVPLVTASRYDLLFPMLADHRFDMFPRGVLEITRELKAFQTAFPQMRIESHLLIRYPYAQFFYVSKDAPVLAKRINDGLEAMLKDGSFDALFRAYFSRSIADLHLDQRVLIDLKNPFLPAWVPLDRKALWLDPFVGNKRPCRID</sequence>
<gene>
    <name evidence="1" type="ORF">BX591_105108</name>
</gene>
<evidence type="ECO:0000313" key="2">
    <source>
        <dbReference type="Proteomes" id="UP000248918"/>
    </source>
</evidence>
<protein>
    <recommendedName>
        <fullName evidence="3">Amino acid ABC transporter substrate-binding protein (PAAT family)</fullName>
    </recommendedName>
</protein>
<dbReference type="Proteomes" id="UP000248918">
    <property type="component" value="Unassembled WGS sequence"/>
</dbReference>
<dbReference type="SUPFAM" id="SSF53850">
    <property type="entry name" value="Periplasmic binding protein-like II"/>
    <property type="match status" value="1"/>
</dbReference>
<dbReference type="Gene3D" id="3.40.190.10">
    <property type="entry name" value="Periplasmic binding protein-like II"/>
    <property type="match status" value="2"/>
</dbReference>
<proteinExistence type="predicted"/>
<comment type="caution">
    <text evidence="1">The sequence shown here is derived from an EMBL/GenBank/DDBJ whole genome shotgun (WGS) entry which is preliminary data.</text>
</comment>
<evidence type="ECO:0000313" key="1">
    <source>
        <dbReference type="EMBL" id="RAS35389.1"/>
    </source>
</evidence>
<dbReference type="RefSeq" id="WP_111931134.1">
    <property type="nucleotide sequence ID" value="NZ_CADFFP010000006.1"/>
</dbReference>
<dbReference type="EMBL" id="QLTK01000005">
    <property type="protein sequence ID" value="RAS35389.1"/>
    <property type="molecule type" value="Genomic_DNA"/>
</dbReference>